<name>A0A9N8VGS5_9GLOM</name>
<keyword evidence="2" id="KW-1185">Reference proteome</keyword>
<protein>
    <submittedName>
        <fullName evidence="1">3091_t:CDS:1</fullName>
    </submittedName>
</protein>
<sequence>MYILEYLIWCDMTDYSLLLGVLRCSYYTVGLLNNNIFGCGFLNPIALG</sequence>
<accession>A0A9N8VGS5</accession>
<organism evidence="1 2">
    <name type="scientific">Dentiscutata erythropus</name>
    <dbReference type="NCBI Taxonomy" id="1348616"/>
    <lineage>
        <taxon>Eukaryota</taxon>
        <taxon>Fungi</taxon>
        <taxon>Fungi incertae sedis</taxon>
        <taxon>Mucoromycota</taxon>
        <taxon>Glomeromycotina</taxon>
        <taxon>Glomeromycetes</taxon>
        <taxon>Diversisporales</taxon>
        <taxon>Gigasporaceae</taxon>
        <taxon>Dentiscutata</taxon>
    </lineage>
</organism>
<dbReference type="AlphaFoldDB" id="A0A9N8VGS5"/>
<evidence type="ECO:0000313" key="1">
    <source>
        <dbReference type="EMBL" id="CAG8447730.1"/>
    </source>
</evidence>
<comment type="caution">
    <text evidence="1">The sequence shown here is derived from an EMBL/GenBank/DDBJ whole genome shotgun (WGS) entry which is preliminary data.</text>
</comment>
<dbReference type="EMBL" id="CAJVPY010000067">
    <property type="protein sequence ID" value="CAG8447730.1"/>
    <property type="molecule type" value="Genomic_DNA"/>
</dbReference>
<proteinExistence type="predicted"/>
<evidence type="ECO:0000313" key="2">
    <source>
        <dbReference type="Proteomes" id="UP000789405"/>
    </source>
</evidence>
<gene>
    <name evidence="1" type="ORF">DERYTH_LOCUS323</name>
</gene>
<reference evidence="1" key="1">
    <citation type="submission" date="2021-06" db="EMBL/GenBank/DDBJ databases">
        <authorList>
            <person name="Kallberg Y."/>
            <person name="Tangrot J."/>
            <person name="Rosling A."/>
        </authorList>
    </citation>
    <scope>NUCLEOTIDE SEQUENCE</scope>
    <source>
        <strain evidence="1">MA453B</strain>
    </source>
</reference>
<dbReference type="Proteomes" id="UP000789405">
    <property type="component" value="Unassembled WGS sequence"/>
</dbReference>